<organism evidence="2">
    <name type="scientific">Treponema denticola H1-T</name>
    <dbReference type="NCBI Taxonomy" id="999431"/>
    <lineage>
        <taxon>Bacteria</taxon>
        <taxon>Pseudomonadati</taxon>
        <taxon>Spirochaetota</taxon>
        <taxon>Spirochaetia</taxon>
        <taxon>Spirochaetales</taxon>
        <taxon>Treponemataceae</taxon>
        <taxon>Treponema</taxon>
    </lineage>
</organism>
<feature type="transmembrane region" description="Helical" evidence="1">
    <location>
        <begin position="7"/>
        <end position="40"/>
    </location>
</feature>
<feature type="transmembrane region" description="Helical" evidence="1">
    <location>
        <begin position="46"/>
        <end position="65"/>
    </location>
</feature>
<dbReference type="EMBL" id="AGDW01000018">
    <property type="protein sequence ID" value="EMB29740.1"/>
    <property type="molecule type" value="Genomic_DNA"/>
</dbReference>
<comment type="caution">
    <text evidence="2">The sequence shown here is derived from an EMBL/GenBank/DDBJ whole genome shotgun (WGS) entry which is preliminary data.</text>
</comment>
<keyword evidence="1" id="KW-0812">Transmembrane</keyword>
<dbReference type="RefSeq" id="WP_002675087.1">
    <property type="nucleotide sequence ID" value="NZ_CM001794.1"/>
</dbReference>
<protein>
    <submittedName>
        <fullName evidence="2">Uncharacterized protein</fullName>
    </submittedName>
</protein>
<dbReference type="Proteomes" id="UP000011708">
    <property type="component" value="Chromosome"/>
</dbReference>
<evidence type="ECO:0000313" key="2">
    <source>
        <dbReference type="EMBL" id="EMB29740.1"/>
    </source>
</evidence>
<dbReference type="AlphaFoldDB" id="M2BK26"/>
<dbReference type="PATRIC" id="fig|999431.4.peg.1699"/>
<evidence type="ECO:0000256" key="1">
    <source>
        <dbReference type="SAM" id="Phobius"/>
    </source>
</evidence>
<name>M2BK26_TREDN</name>
<feature type="transmembrane region" description="Helical" evidence="1">
    <location>
        <begin position="74"/>
        <end position="95"/>
    </location>
</feature>
<sequence length="214" mass="25465">MNSFYKVFNLILFIHNLFIIVGILLAVIALRVDFMLYYLALNGDTVFFQWIIIFILFLIEFLFYLKNIINRKNLIFSIVVIIVHYYLTYLCMVTYKPDFFTLAELIFSTKRFFLHILLMDYWFILQGLSYIIVAIIKHKKQLHGFRINASLSIYRVIFLWLGLLPSLLFDKTNVIDLNEFIIVFILVSLIYFIISVIIELSIDFILQRDLANNV</sequence>
<gene>
    <name evidence="2" type="ORF">HMPREF9725_01648</name>
</gene>
<proteinExistence type="predicted"/>
<dbReference type="HOGENOM" id="CLU_1288409_0_0_12"/>
<reference evidence="2" key="1">
    <citation type="submission" date="2012-01" db="EMBL/GenBank/DDBJ databases">
        <title>The Genome Sequence of Treponema denticola H1-T.</title>
        <authorList>
            <consortium name="The Broad Institute Genome Sequencing Platform"/>
            <person name="Earl A."/>
            <person name="Ward D."/>
            <person name="Feldgarden M."/>
            <person name="Gevers D."/>
            <person name="Blanton J.M."/>
            <person name="Fenno C.J."/>
            <person name="Baranova O.V."/>
            <person name="Mathney J."/>
            <person name="Dewhirst F.E."/>
            <person name="Izard J."/>
            <person name="Young S.K."/>
            <person name="Zeng Q."/>
            <person name="Gargeya S."/>
            <person name="Fitzgerald M."/>
            <person name="Haas B."/>
            <person name="Abouelleil A."/>
            <person name="Alvarado L."/>
            <person name="Arachchi H.M."/>
            <person name="Berlin A."/>
            <person name="Chapman S.B."/>
            <person name="Gearin G."/>
            <person name="Goldberg J."/>
            <person name="Griggs A."/>
            <person name="Gujja S."/>
            <person name="Hansen M."/>
            <person name="Heiman D."/>
            <person name="Howarth C."/>
            <person name="Larimer J."/>
            <person name="Lui A."/>
            <person name="MacDonald P.J.P."/>
            <person name="McCowen C."/>
            <person name="Montmayeur A."/>
            <person name="Murphy C."/>
            <person name="Neiman D."/>
            <person name="Pearson M."/>
            <person name="Priest M."/>
            <person name="Roberts A."/>
            <person name="Saif S."/>
            <person name="Shea T."/>
            <person name="Sisk P."/>
            <person name="Stolte C."/>
            <person name="Sykes S."/>
            <person name="Wortman J."/>
            <person name="Nusbaum C."/>
            <person name="Birren B."/>
        </authorList>
    </citation>
    <scope>NUCLEOTIDE SEQUENCE [LARGE SCALE GENOMIC DNA]</scope>
    <source>
        <strain evidence="2">H1-T</strain>
    </source>
</reference>
<feature type="transmembrane region" description="Helical" evidence="1">
    <location>
        <begin position="115"/>
        <end position="136"/>
    </location>
</feature>
<feature type="transmembrane region" description="Helical" evidence="1">
    <location>
        <begin position="148"/>
        <end position="168"/>
    </location>
</feature>
<keyword evidence="1" id="KW-1133">Transmembrane helix</keyword>
<keyword evidence="1" id="KW-0472">Membrane</keyword>
<accession>M2BK26</accession>
<feature type="transmembrane region" description="Helical" evidence="1">
    <location>
        <begin position="180"/>
        <end position="206"/>
    </location>
</feature>